<gene>
    <name evidence="6" type="ORF">ACFOKA_04245</name>
</gene>
<dbReference type="PROSITE" id="PS51733">
    <property type="entry name" value="BPL_LPL_CATALYTIC"/>
    <property type="match status" value="1"/>
</dbReference>
<evidence type="ECO:0000256" key="3">
    <source>
        <dbReference type="ARBA" id="ARBA00024227"/>
    </source>
</evidence>
<dbReference type="InterPro" id="IPR045864">
    <property type="entry name" value="aa-tRNA-synth_II/BPL/LPL"/>
</dbReference>
<dbReference type="EMBL" id="JBHRSL010000002">
    <property type="protein sequence ID" value="MFC3051113.1"/>
    <property type="molecule type" value="Genomic_DNA"/>
</dbReference>
<dbReference type="SUPFAM" id="SSF55681">
    <property type="entry name" value="Class II aaRS and biotin synthetases"/>
    <property type="match status" value="1"/>
</dbReference>
<feature type="domain" description="BPL/LPL catalytic" evidence="5">
    <location>
        <begin position="1"/>
        <end position="181"/>
    </location>
</feature>
<evidence type="ECO:0000259" key="5">
    <source>
        <dbReference type="PROSITE" id="PS51733"/>
    </source>
</evidence>
<dbReference type="RefSeq" id="WP_194212006.1">
    <property type="nucleotide sequence ID" value="NZ_CP061205.1"/>
</dbReference>
<dbReference type="Proteomes" id="UP001595444">
    <property type="component" value="Unassembled WGS sequence"/>
</dbReference>
<dbReference type="CDD" id="cd16442">
    <property type="entry name" value="BPL"/>
    <property type="match status" value="1"/>
</dbReference>
<accession>A0ABV7D1T9</accession>
<comment type="catalytic activity">
    <reaction evidence="4">
        <text>biotin + L-lysyl-[protein] + ATP = N(6)-biotinyl-L-lysyl-[protein] + AMP + diphosphate + H(+)</text>
        <dbReference type="Rhea" id="RHEA:11756"/>
        <dbReference type="Rhea" id="RHEA-COMP:9752"/>
        <dbReference type="Rhea" id="RHEA-COMP:10505"/>
        <dbReference type="ChEBI" id="CHEBI:15378"/>
        <dbReference type="ChEBI" id="CHEBI:29969"/>
        <dbReference type="ChEBI" id="CHEBI:30616"/>
        <dbReference type="ChEBI" id="CHEBI:33019"/>
        <dbReference type="ChEBI" id="CHEBI:57586"/>
        <dbReference type="ChEBI" id="CHEBI:83144"/>
        <dbReference type="ChEBI" id="CHEBI:456215"/>
        <dbReference type="EC" id="6.3.4.15"/>
    </reaction>
</comment>
<dbReference type="GO" id="GO:0004077">
    <property type="term" value="F:biotin--[biotin carboxyl-carrier protein] ligase activity"/>
    <property type="evidence" value="ECO:0007669"/>
    <property type="project" value="UniProtKB-EC"/>
</dbReference>
<sequence length="247" mass="26674">MPEGVGARFIPVCDSTNEEAARLASIKSAQPMWIVAGEQSKGRGRSGRNWVSGSGNLYTSLLFAPDLKLSDLAGLPFIISLAIRETFVTLGGLDGDIQCKWPNDILINGKKAAGVLIETSGVVGNTVGHIIVGIGMNLLHSPDTAQFPATNFFAHIGKKVDPREALTVLAANVKKRLDKWRVSDFKPIQQEWTDHAWGIGKPVQVRSIDETFSATLLHLAEDGGLKVKLVNGVERTIYAADIFPGFK</sequence>
<evidence type="ECO:0000256" key="4">
    <source>
        <dbReference type="ARBA" id="ARBA00047846"/>
    </source>
</evidence>
<proteinExistence type="predicted"/>
<dbReference type="EC" id="6.3.4.15" evidence="3"/>
<dbReference type="PANTHER" id="PTHR12835:SF5">
    <property type="entry name" value="BIOTIN--PROTEIN LIGASE"/>
    <property type="match status" value="1"/>
</dbReference>
<evidence type="ECO:0000256" key="1">
    <source>
        <dbReference type="ARBA" id="ARBA00022598"/>
    </source>
</evidence>
<evidence type="ECO:0000256" key="2">
    <source>
        <dbReference type="ARBA" id="ARBA00023267"/>
    </source>
</evidence>
<dbReference type="NCBIfam" id="TIGR00121">
    <property type="entry name" value="birA_ligase"/>
    <property type="match status" value="1"/>
</dbReference>
<reference evidence="7" key="1">
    <citation type="journal article" date="2019" name="Int. J. Syst. Evol. Microbiol.">
        <title>The Global Catalogue of Microorganisms (GCM) 10K type strain sequencing project: providing services to taxonomists for standard genome sequencing and annotation.</title>
        <authorList>
            <consortium name="The Broad Institute Genomics Platform"/>
            <consortium name="The Broad Institute Genome Sequencing Center for Infectious Disease"/>
            <person name="Wu L."/>
            <person name="Ma J."/>
        </authorList>
    </citation>
    <scope>NUCLEOTIDE SEQUENCE [LARGE SCALE GENOMIC DNA]</scope>
    <source>
        <strain evidence="7">KCTC 62164</strain>
    </source>
</reference>
<dbReference type="InterPro" id="IPR004408">
    <property type="entry name" value="Biotin_CoA_COase_ligase"/>
</dbReference>
<dbReference type="Gene3D" id="3.30.930.10">
    <property type="entry name" value="Bira Bifunctional Protein, Domain 2"/>
    <property type="match status" value="1"/>
</dbReference>
<organism evidence="6 7">
    <name type="scientific">Kordiimonas pumila</name>
    <dbReference type="NCBI Taxonomy" id="2161677"/>
    <lineage>
        <taxon>Bacteria</taxon>
        <taxon>Pseudomonadati</taxon>
        <taxon>Pseudomonadota</taxon>
        <taxon>Alphaproteobacteria</taxon>
        <taxon>Kordiimonadales</taxon>
        <taxon>Kordiimonadaceae</taxon>
        <taxon>Kordiimonas</taxon>
    </lineage>
</organism>
<dbReference type="InterPro" id="IPR003142">
    <property type="entry name" value="BPL_C"/>
</dbReference>
<name>A0ABV7D1T9_9PROT</name>
<dbReference type="InterPro" id="IPR004143">
    <property type="entry name" value="BPL_LPL_catalytic"/>
</dbReference>
<protein>
    <recommendedName>
        <fullName evidence="3">biotin--[biotin carboxyl-carrier protein] ligase</fullName>
        <ecNumber evidence="3">6.3.4.15</ecNumber>
    </recommendedName>
</protein>
<dbReference type="Pfam" id="PF02237">
    <property type="entry name" value="BPL_C"/>
    <property type="match status" value="1"/>
</dbReference>
<keyword evidence="7" id="KW-1185">Reference proteome</keyword>
<dbReference type="Pfam" id="PF03099">
    <property type="entry name" value="BPL_LplA_LipB"/>
    <property type="match status" value="1"/>
</dbReference>
<keyword evidence="1 6" id="KW-0436">Ligase</keyword>
<evidence type="ECO:0000313" key="6">
    <source>
        <dbReference type="EMBL" id="MFC3051113.1"/>
    </source>
</evidence>
<evidence type="ECO:0000313" key="7">
    <source>
        <dbReference type="Proteomes" id="UP001595444"/>
    </source>
</evidence>
<dbReference type="PANTHER" id="PTHR12835">
    <property type="entry name" value="BIOTIN PROTEIN LIGASE"/>
    <property type="match status" value="1"/>
</dbReference>
<comment type="caution">
    <text evidence="6">The sequence shown here is derived from an EMBL/GenBank/DDBJ whole genome shotgun (WGS) entry which is preliminary data.</text>
</comment>
<keyword evidence="2" id="KW-0092">Biotin</keyword>